<dbReference type="STRING" id="59561.AQZ59_01610"/>
<dbReference type="PATRIC" id="fig|59561.3.peg.1603"/>
<protein>
    <recommendedName>
        <fullName evidence="4">DUF3027 domain-containing protein</fullName>
    </recommendedName>
</protein>
<evidence type="ECO:0000313" key="3">
    <source>
        <dbReference type="Proteomes" id="UP000054404"/>
    </source>
</evidence>
<evidence type="ECO:0000256" key="1">
    <source>
        <dbReference type="SAM" id="MobiDB-lite"/>
    </source>
</evidence>
<gene>
    <name evidence="2" type="ORF">AQZ59_01610</name>
</gene>
<dbReference type="OrthoDB" id="3210158at2"/>
<evidence type="ECO:0000313" key="2">
    <source>
        <dbReference type="EMBL" id="KTF03482.1"/>
    </source>
</evidence>
<name>A0A0W1KHC8_9ACTO</name>
<dbReference type="RefSeq" id="WP_062614130.1">
    <property type="nucleotide sequence ID" value="NZ_LNIZ01000009.1"/>
</dbReference>
<sequence>MSHRINPTHNVTREKTLARAVDQAREALLDVTHASNVGEHAGVVQEGERVVTHAFTCQLPGYKGWFWTVTLSRVPRARRGTVDEVSLLPGPDALLAPEWVPWADRLRPSDVSGTDRLPYNPDDSNLTANDPLLDESFEAAGVDGDELAEFELGLGRARVLSDQGRQEAFKRWYDGDGGPHNQATRTAKATCSTCGYLLHMGGSARQLFGVCANEWSAYDGRVVSLDHGCGAHSETDTPKPDKMWDPTDPVLDDHDLDITANE</sequence>
<dbReference type="AlphaFoldDB" id="A0A0W1KHC8"/>
<keyword evidence="3" id="KW-1185">Reference proteome</keyword>
<reference evidence="2 3" key="1">
    <citation type="submission" date="2015-11" db="EMBL/GenBank/DDBJ databases">
        <title>Draft Genome Sequence of the Type Strain Trueperella bernardiae LCDC 89-0504T, Isolated from Blood Culture.</title>
        <authorList>
            <person name="Bernier A.-M."/>
            <person name="Bernard K."/>
        </authorList>
    </citation>
    <scope>NUCLEOTIDE SEQUENCE [LARGE SCALE GENOMIC DNA]</scope>
    <source>
        <strain evidence="2 3">LCDC 89-0504</strain>
    </source>
</reference>
<dbReference type="Pfam" id="PF11228">
    <property type="entry name" value="DUF3027"/>
    <property type="match status" value="1"/>
</dbReference>
<evidence type="ECO:0008006" key="4">
    <source>
        <dbReference type="Google" id="ProtNLM"/>
    </source>
</evidence>
<feature type="compositionally biased region" description="Basic and acidic residues" evidence="1">
    <location>
        <begin position="233"/>
        <end position="262"/>
    </location>
</feature>
<organism evidence="2 3">
    <name type="scientific">Trueperella bernardiae</name>
    <dbReference type="NCBI Taxonomy" id="59561"/>
    <lineage>
        <taxon>Bacteria</taxon>
        <taxon>Bacillati</taxon>
        <taxon>Actinomycetota</taxon>
        <taxon>Actinomycetes</taxon>
        <taxon>Actinomycetales</taxon>
        <taxon>Actinomycetaceae</taxon>
        <taxon>Trueperella</taxon>
    </lineage>
</organism>
<dbReference type="InterPro" id="IPR021391">
    <property type="entry name" value="DUF3027"/>
</dbReference>
<accession>A0A0W1KHC8</accession>
<feature type="region of interest" description="Disordered" evidence="1">
    <location>
        <begin position="231"/>
        <end position="262"/>
    </location>
</feature>
<dbReference type="EMBL" id="LNIZ01000009">
    <property type="protein sequence ID" value="KTF03482.1"/>
    <property type="molecule type" value="Genomic_DNA"/>
</dbReference>
<proteinExistence type="predicted"/>
<dbReference type="Proteomes" id="UP000054404">
    <property type="component" value="Unassembled WGS sequence"/>
</dbReference>
<comment type="caution">
    <text evidence="2">The sequence shown here is derived from an EMBL/GenBank/DDBJ whole genome shotgun (WGS) entry which is preliminary data.</text>
</comment>